<dbReference type="EMBL" id="QWEI01000003">
    <property type="protein sequence ID" value="RHW37541.1"/>
    <property type="molecule type" value="Genomic_DNA"/>
</dbReference>
<sequence>MSKYREGYEYYVAKCMDFGLEPINFYYYVLHLSREQLDAYNEQAKRMNGSLSEEHGLPSWV</sequence>
<keyword evidence="2" id="KW-1185">Reference proteome</keyword>
<reference evidence="1 2" key="1">
    <citation type="submission" date="2018-08" db="EMBL/GenBank/DDBJ databases">
        <title>Lysinibacillus sp. YLB-03 draft genome sequence.</title>
        <authorList>
            <person name="Yu L."/>
        </authorList>
    </citation>
    <scope>NUCLEOTIDE SEQUENCE [LARGE SCALE GENOMIC DNA]</scope>
    <source>
        <strain evidence="1 2">YLB-03</strain>
    </source>
</reference>
<proteinExistence type="predicted"/>
<accession>A0A396S9S9</accession>
<dbReference type="RefSeq" id="WP_118875928.1">
    <property type="nucleotide sequence ID" value="NZ_QWEI01000003.1"/>
</dbReference>
<dbReference type="AlphaFoldDB" id="A0A396S9S9"/>
<evidence type="ECO:0000313" key="1">
    <source>
        <dbReference type="EMBL" id="RHW37541.1"/>
    </source>
</evidence>
<dbReference type="OrthoDB" id="2455136at2"/>
<comment type="caution">
    <text evidence="1">The sequence shown here is derived from an EMBL/GenBank/DDBJ whole genome shotgun (WGS) entry which is preliminary data.</text>
</comment>
<gene>
    <name evidence="1" type="ORF">D1B33_08400</name>
</gene>
<name>A0A396S9S9_9BACL</name>
<protein>
    <submittedName>
        <fullName evidence="1">Transcriptional regulator</fullName>
    </submittedName>
</protein>
<dbReference type="Proteomes" id="UP000265692">
    <property type="component" value="Unassembled WGS sequence"/>
</dbReference>
<evidence type="ECO:0000313" key="2">
    <source>
        <dbReference type="Proteomes" id="UP000265692"/>
    </source>
</evidence>
<organism evidence="1 2">
    <name type="scientific">Ureibacillus yapensis</name>
    <dbReference type="NCBI Taxonomy" id="2304605"/>
    <lineage>
        <taxon>Bacteria</taxon>
        <taxon>Bacillati</taxon>
        <taxon>Bacillota</taxon>
        <taxon>Bacilli</taxon>
        <taxon>Bacillales</taxon>
        <taxon>Caryophanaceae</taxon>
        <taxon>Ureibacillus</taxon>
    </lineage>
</organism>